<dbReference type="AlphaFoldDB" id="A0A412AXM5"/>
<accession>A0A412AXM5</accession>
<proteinExistence type="predicted"/>
<name>A0A412AXM5_9FIRM</name>
<reference evidence="2 3" key="1">
    <citation type="submission" date="2018-08" db="EMBL/GenBank/DDBJ databases">
        <title>A genome reference for cultivated species of the human gut microbiota.</title>
        <authorList>
            <person name="Zou Y."/>
            <person name="Xue W."/>
            <person name="Luo G."/>
        </authorList>
    </citation>
    <scope>NUCLEOTIDE SEQUENCE [LARGE SCALE GENOMIC DNA]</scope>
    <source>
        <strain evidence="2 3">AF28-26</strain>
    </source>
</reference>
<dbReference type="InterPro" id="IPR046921">
    <property type="entry name" value="ABC-3C_CTD11"/>
</dbReference>
<evidence type="ECO:0000313" key="2">
    <source>
        <dbReference type="EMBL" id="RGQ40916.1"/>
    </source>
</evidence>
<dbReference type="Pfam" id="PF20277">
    <property type="entry name" value="CTD11"/>
    <property type="match status" value="1"/>
</dbReference>
<sequence length="398" mass="44943">MNELNISSYIRIMQPGFKTHDKQEAAGVFLLSSINDQEYVSNNGYWTSNLSSKKISRLVSQDDPVPDGLRQASMEQAVIDATVAYFKKEVMPDLNPHLKDDTIDKMVKLISIDTTIPESKKKSLMAFHETGDDATFLAEVFLYALNRPNKKQSNTVEYQDAPLLAEANYECPLCHKKLVDSIKGQAVKKYRITQVFPAGLKEETAAEFAAVYPIPIKLDAPENLIALDEDCAERYLLSPTAEEYGKLHEIKTQLTKNYAAKLSVSDVQLEDDIRTILSALGTIKNASELVELEYEALRIDEKFDAENFILKNETQMQVVTYYRYIEKVFSNSNADFDMIASEIKVSSMKLEKAGLSQQDVIRQLSEWIRNKAGLGTESLLACNIVVSFFIQNCEVFHK</sequence>
<protein>
    <recommendedName>
        <fullName evidence="1">ABC-three component systems C-terminal domain-containing protein</fullName>
    </recommendedName>
</protein>
<comment type="caution">
    <text evidence="2">The sequence shown here is derived from an EMBL/GenBank/DDBJ whole genome shotgun (WGS) entry which is preliminary data.</text>
</comment>
<evidence type="ECO:0000313" key="3">
    <source>
        <dbReference type="Proteomes" id="UP000284751"/>
    </source>
</evidence>
<dbReference type="Proteomes" id="UP000284751">
    <property type="component" value="Unassembled WGS sequence"/>
</dbReference>
<feature type="domain" description="ABC-three component systems C-terminal" evidence="1">
    <location>
        <begin position="262"/>
        <end position="396"/>
    </location>
</feature>
<evidence type="ECO:0000259" key="1">
    <source>
        <dbReference type="Pfam" id="PF20277"/>
    </source>
</evidence>
<dbReference type="EMBL" id="QRTC01000022">
    <property type="protein sequence ID" value="RGQ40916.1"/>
    <property type="molecule type" value="Genomic_DNA"/>
</dbReference>
<organism evidence="2 3">
    <name type="scientific">[Clostridium] leptum</name>
    <dbReference type="NCBI Taxonomy" id="1535"/>
    <lineage>
        <taxon>Bacteria</taxon>
        <taxon>Bacillati</taxon>
        <taxon>Bacillota</taxon>
        <taxon>Clostridia</taxon>
        <taxon>Eubacteriales</taxon>
        <taxon>Oscillospiraceae</taxon>
        <taxon>Oscillospiraceae incertae sedis</taxon>
    </lineage>
</organism>
<gene>
    <name evidence="2" type="ORF">DWY99_06850</name>
</gene>